<evidence type="ECO:0000313" key="2">
    <source>
        <dbReference type="Proteomes" id="UP001319870"/>
    </source>
</evidence>
<dbReference type="EMBL" id="JAIXCQ010000003">
    <property type="protein sequence ID" value="MCA5892878.1"/>
    <property type="molecule type" value="Genomic_DNA"/>
</dbReference>
<gene>
    <name evidence="1" type="ORF">LEP48_05850</name>
</gene>
<proteinExistence type="predicted"/>
<sequence length="329" mass="35310">MAVDVVDLLRELDFTIAEGASPDSWLLRAPDGASFEVSLPSPVPRLDAHATRHLVAHQRAGRRILAVGESVTERVLQRAVKGQIDILTASPARLVHAGVTYTAEEDPDLQQARPATKRPAWTRWAVERYLLLAAEPARQSLIASVLGTSQQSVSNAARHLAGLVADHGDGLIVTDRAGLLEHWRDEYAGPGGQEFGWYSLDPVTDQVISAVRAATLLDVRPLVSGDVAADLLAPWKLPTQGRIYVDGPVDLAEEGFVPAPVDDATLVTCVPRDPSIWRLADPPAVTPSTHGEVRLADAAIIYWDVAESTDLDSGPAAEQLALLVAQGKR</sequence>
<comment type="caution">
    <text evidence="1">The sequence shown here is derived from an EMBL/GenBank/DDBJ whole genome shotgun (WGS) entry which is preliminary data.</text>
</comment>
<dbReference type="RefSeq" id="WP_225564639.1">
    <property type="nucleotide sequence ID" value="NZ_JAIXCQ010000003.1"/>
</dbReference>
<accession>A0ABS7ZCV0</accession>
<reference evidence="1 2" key="1">
    <citation type="submission" date="2021-09" db="EMBL/GenBank/DDBJ databases">
        <title>Isoptericola luteus sp. nov., a novel bacterium isolated from Harbin, the capital city of Heilongjiang province.</title>
        <authorList>
            <person name="Li J."/>
        </authorList>
    </citation>
    <scope>NUCLEOTIDE SEQUENCE [LARGE SCALE GENOMIC DNA]</scope>
    <source>
        <strain evidence="1 2">NEAU-Y5</strain>
    </source>
</reference>
<evidence type="ECO:0000313" key="1">
    <source>
        <dbReference type="EMBL" id="MCA5892878.1"/>
    </source>
</evidence>
<name>A0ABS7ZCV0_9MICO</name>
<organism evidence="1 2">
    <name type="scientific">Isoptericola luteus</name>
    <dbReference type="NCBI Taxonomy" id="2879484"/>
    <lineage>
        <taxon>Bacteria</taxon>
        <taxon>Bacillati</taxon>
        <taxon>Actinomycetota</taxon>
        <taxon>Actinomycetes</taxon>
        <taxon>Micrococcales</taxon>
        <taxon>Promicromonosporaceae</taxon>
        <taxon>Isoptericola</taxon>
    </lineage>
</organism>
<protein>
    <submittedName>
        <fullName evidence="1">Helix-turn-helix domain-containing protein</fullName>
    </submittedName>
</protein>
<dbReference type="Proteomes" id="UP001319870">
    <property type="component" value="Unassembled WGS sequence"/>
</dbReference>
<keyword evidence="2" id="KW-1185">Reference proteome</keyword>